<dbReference type="PANTHER" id="PTHR45903">
    <property type="entry name" value="GLUTAMATE-RICH WD REPEAT-CONTAINING PROTEIN 1"/>
    <property type="match status" value="1"/>
</dbReference>
<sequence>MSDAESMDAIEEGNDFQMDEDEENEMKPDEDSNREVYLPGKPLAEGEELVCDQTAYVMLHQAQTGAPCLSFDIIKDNLGNNRESFPLTAYIVAGTQASQAHTNNIIVIKLFNLHATNKEDDEDDDDEESDDDDDKNPKMAGAIIKHQGCVNRIRSATINNKVFAASWSELGRVNIWDMTQQLQTVDNELLLQRYNKENKGNNVAPLFTFSGHLQQGFAIDWCATMPGKGSSLNR</sequence>
<dbReference type="PANTHER" id="PTHR45903:SF1">
    <property type="entry name" value="GLUTAMATE-RICH WD REPEAT-CONTAINING PROTEIN 1"/>
    <property type="match status" value="1"/>
</dbReference>
<feature type="compositionally biased region" description="Basic and acidic residues" evidence="3">
    <location>
        <begin position="25"/>
        <end position="34"/>
    </location>
</feature>
<evidence type="ECO:0000256" key="3">
    <source>
        <dbReference type="SAM" id="MobiDB-lite"/>
    </source>
</evidence>
<organism evidence="5 6">
    <name type="scientific">Oryctes borbonicus</name>
    <dbReference type="NCBI Taxonomy" id="1629725"/>
    <lineage>
        <taxon>Eukaryota</taxon>
        <taxon>Metazoa</taxon>
        <taxon>Ecdysozoa</taxon>
        <taxon>Arthropoda</taxon>
        <taxon>Hexapoda</taxon>
        <taxon>Insecta</taxon>
        <taxon>Pterygota</taxon>
        <taxon>Neoptera</taxon>
        <taxon>Endopterygota</taxon>
        <taxon>Coleoptera</taxon>
        <taxon>Polyphaga</taxon>
        <taxon>Scarabaeiformia</taxon>
        <taxon>Scarabaeidae</taxon>
        <taxon>Dynastinae</taxon>
        <taxon>Oryctes</taxon>
    </lineage>
</organism>
<feature type="compositionally biased region" description="Acidic residues" evidence="3">
    <location>
        <begin position="119"/>
        <end position="134"/>
    </location>
</feature>
<gene>
    <name evidence="5" type="ORF">AMK59_3658</name>
</gene>
<proteinExistence type="predicted"/>
<dbReference type="Proteomes" id="UP000051574">
    <property type="component" value="Unassembled WGS sequence"/>
</dbReference>
<feature type="domain" description="Histone-binding protein RBBP4-like N-terminal" evidence="4">
    <location>
        <begin position="47"/>
        <end position="114"/>
    </location>
</feature>
<dbReference type="Gene3D" id="2.130.10.10">
    <property type="entry name" value="YVTN repeat-like/Quinoprotein amine dehydrogenase"/>
    <property type="match status" value="1"/>
</dbReference>
<dbReference type="GO" id="GO:0042254">
    <property type="term" value="P:ribosome biogenesis"/>
    <property type="evidence" value="ECO:0007669"/>
    <property type="project" value="TreeGrafter"/>
</dbReference>
<comment type="caution">
    <text evidence="5">The sequence shown here is derived from an EMBL/GenBank/DDBJ whole genome shotgun (WGS) entry which is preliminary data.</text>
</comment>
<evidence type="ECO:0000256" key="1">
    <source>
        <dbReference type="ARBA" id="ARBA00022574"/>
    </source>
</evidence>
<protein>
    <recommendedName>
        <fullName evidence="4">Histone-binding protein RBBP4-like N-terminal domain-containing protein</fullName>
    </recommendedName>
</protein>
<reference evidence="5 6" key="1">
    <citation type="submission" date="2015-09" db="EMBL/GenBank/DDBJ databases">
        <title>Draft genome of the scarab beetle Oryctes borbonicus.</title>
        <authorList>
            <person name="Meyer J.M."/>
            <person name="Markov G.V."/>
            <person name="Baskaran P."/>
            <person name="Herrmann M."/>
            <person name="Sommer R.J."/>
            <person name="Roedelsperger C."/>
        </authorList>
    </citation>
    <scope>NUCLEOTIDE SEQUENCE [LARGE SCALE GENOMIC DNA]</scope>
    <source>
        <strain evidence="5">OB123</strain>
        <tissue evidence="5">Whole animal</tissue>
    </source>
</reference>
<dbReference type="InterPro" id="IPR015943">
    <property type="entry name" value="WD40/YVTN_repeat-like_dom_sf"/>
</dbReference>
<accession>A0A0T6B7L2</accession>
<keyword evidence="6" id="KW-1185">Reference proteome</keyword>
<feature type="region of interest" description="Disordered" evidence="3">
    <location>
        <begin position="118"/>
        <end position="139"/>
    </location>
</feature>
<keyword evidence="1" id="KW-0853">WD repeat</keyword>
<evidence type="ECO:0000313" key="6">
    <source>
        <dbReference type="Proteomes" id="UP000051574"/>
    </source>
</evidence>
<dbReference type="InterPro" id="IPR051972">
    <property type="entry name" value="Glutamate-rich_WD_repeat"/>
</dbReference>
<dbReference type="GO" id="GO:0005730">
    <property type="term" value="C:nucleolus"/>
    <property type="evidence" value="ECO:0007669"/>
    <property type="project" value="TreeGrafter"/>
</dbReference>
<dbReference type="OrthoDB" id="2161379at2759"/>
<dbReference type="InterPro" id="IPR022052">
    <property type="entry name" value="Histone-bd_RBBP4-like_N"/>
</dbReference>
<keyword evidence="2" id="KW-0677">Repeat</keyword>
<dbReference type="AlphaFoldDB" id="A0A0T6B7L2"/>
<evidence type="ECO:0000259" key="4">
    <source>
        <dbReference type="Pfam" id="PF12265"/>
    </source>
</evidence>
<name>A0A0T6B7L2_9SCAR</name>
<evidence type="ECO:0000313" key="5">
    <source>
        <dbReference type="EMBL" id="KRT83281.1"/>
    </source>
</evidence>
<feature type="region of interest" description="Disordered" evidence="3">
    <location>
        <begin position="1"/>
        <end position="35"/>
    </location>
</feature>
<feature type="compositionally biased region" description="Acidic residues" evidence="3">
    <location>
        <begin position="1"/>
        <end position="24"/>
    </location>
</feature>
<dbReference type="EMBL" id="LJIG01009337">
    <property type="protein sequence ID" value="KRT83281.1"/>
    <property type="molecule type" value="Genomic_DNA"/>
</dbReference>
<evidence type="ECO:0000256" key="2">
    <source>
        <dbReference type="ARBA" id="ARBA00022737"/>
    </source>
</evidence>
<dbReference type="Pfam" id="PF12265">
    <property type="entry name" value="CAF1C_H4-bd"/>
    <property type="match status" value="1"/>
</dbReference>